<dbReference type="AlphaFoldDB" id="A0A7J9EHA4"/>
<sequence>MVIGKRSLQVLSLEKCFSVAYFCNNCLLLGITLNLSHMWCVCHPLSCVYLLHHLSSFLLISVFSYFQLRMNGIPKLLAEYKKILPEQNASGPRAGFEEQVL</sequence>
<dbReference type="Proteomes" id="UP000593568">
    <property type="component" value="Unassembled WGS sequence"/>
</dbReference>
<organism evidence="2 3">
    <name type="scientific">Gossypium trilobum</name>
    <dbReference type="NCBI Taxonomy" id="34281"/>
    <lineage>
        <taxon>Eukaryota</taxon>
        <taxon>Viridiplantae</taxon>
        <taxon>Streptophyta</taxon>
        <taxon>Embryophyta</taxon>
        <taxon>Tracheophyta</taxon>
        <taxon>Spermatophyta</taxon>
        <taxon>Magnoliopsida</taxon>
        <taxon>eudicotyledons</taxon>
        <taxon>Gunneridae</taxon>
        <taxon>Pentapetalae</taxon>
        <taxon>rosids</taxon>
        <taxon>malvids</taxon>
        <taxon>Malvales</taxon>
        <taxon>Malvaceae</taxon>
        <taxon>Malvoideae</taxon>
        <taxon>Gossypium</taxon>
    </lineage>
</organism>
<name>A0A7J9EHA4_9ROSI</name>
<comment type="caution">
    <text evidence="2">The sequence shown here is derived from an EMBL/GenBank/DDBJ whole genome shotgun (WGS) entry which is preliminary data.</text>
</comment>
<evidence type="ECO:0000313" key="2">
    <source>
        <dbReference type="EMBL" id="MBA0772241.1"/>
    </source>
</evidence>
<protein>
    <submittedName>
        <fullName evidence="2">Uncharacterized protein</fullName>
    </submittedName>
</protein>
<dbReference type="EMBL" id="JABEZW010000008">
    <property type="protein sequence ID" value="MBA0772241.1"/>
    <property type="molecule type" value="Genomic_DNA"/>
</dbReference>
<feature type="transmembrane region" description="Helical" evidence="1">
    <location>
        <begin position="16"/>
        <end position="36"/>
    </location>
</feature>
<gene>
    <name evidence="2" type="ORF">Gotri_007654</name>
</gene>
<keyword evidence="1" id="KW-0812">Transmembrane</keyword>
<proteinExistence type="predicted"/>
<keyword evidence="1" id="KW-0472">Membrane</keyword>
<keyword evidence="3" id="KW-1185">Reference proteome</keyword>
<reference evidence="2 3" key="1">
    <citation type="journal article" date="2019" name="Genome Biol. Evol.">
        <title>Insights into the evolution of the New World diploid cottons (Gossypium, subgenus Houzingenia) based on genome sequencing.</title>
        <authorList>
            <person name="Grover C.E."/>
            <person name="Arick M.A. 2nd"/>
            <person name="Thrash A."/>
            <person name="Conover J.L."/>
            <person name="Sanders W.S."/>
            <person name="Peterson D.G."/>
            <person name="Frelichowski J.E."/>
            <person name="Scheffler J.A."/>
            <person name="Scheffler B.E."/>
            <person name="Wendel J.F."/>
        </authorList>
    </citation>
    <scope>NUCLEOTIDE SEQUENCE [LARGE SCALE GENOMIC DNA]</scope>
    <source>
        <strain evidence="2">8</strain>
        <tissue evidence="2">Leaf</tissue>
    </source>
</reference>
<keyword evidence="1" id="KW-1133">Transmembrane helix</keyword>
<accession>A0A7J9EHA4</accession>
<evidence type="ECO:0000256" key="1">
    <source>
        <dbReference type="SAM" id="Phobius"/>
    </source>
</evidence>
<feature type="transmembrane region" description="Helical" evidence="1">
    <location>
        <begin position="48"/>
        <end position="66"/>
    </location>
</feature>
<evidence type="ECO:0000313" key="3">
    <source>
        <dbReference type="Proteomes" id="UP000593568"/>
    </source>
</evidence>